<dbReference type="SUPFAM" id="SSF51735">
    <property type="entry name" value="NAD(P)-binding Rossmann-fold domains"/>
    <property type="match status" value="1"/>
</dbReference>
<dbReference type="PRINTS" id="PR00081">
    <property type="entry name" value="GDHRDH"/>
</dbReference>
<reference evidence="5" key="1">
    <citation type="submission" date="2023-07" db="EMBL/GenBank/DDBJ databases">
        <title>Conexibacter stalactiti sp. nov., isolated from stalactites in a lava cave and emended description of the genus Conexibacter.</title>
        <authorList>
            <person name="Lee S.D."/>
        </authorList>
    </citation>
    <scope>NUCLEOTIDE SEQUENCE [LARGE SCALE GENOMIC DNA]</scope>
    <source>
        <strain evidence="5">KCTC 39840</strain>
    </source>
</reference>
<dbReference type="InterPro" id="IPR002347">
    <property type="entry name" value="SDR_fam"/>
</dbReference>
<dbReference type="CDD" id="cd05233">
    <property type="entry name" value="SDR_c"/>
    <property type="match status" value="1"/>
</dbReference>
<dbReference type="PRINTS" id="PR00080">
    <property type="entry name" value="SDRFAMILY"/>
</dbReference>
<evidence type="ECO:0000256" key="1">
    <source>
        <dbReference type="ARBA" id="ARBA00006484"/>
    </source>
</evidence>
<feature type="region of interest" description="Disordered" evidence="3">
    <location>
        <begin position="79"/>
        <end position="101"/>
    </location>
</feature>
<evidence type="ECO:0000256" key="3">
    <source>
        <dbReference type="SAM" id="MobiDB-lite"/>
    </source>
</evidence>
<keyword evidence="4" id="KW-0560">Oxidoreductase</keyword>
<dbReference type="InterPro" id="IPR036291">
    <property type="entry name" value="NAD(P)-bd_dom_sf"/>
</dbReference>
<reference evidence="4 5" key="2">
    <citation type="submission" date="2023-10" db="EMBL/GenBank/DDBJ databases">
        <authorList>
            <person name="Han X.F."/>
        </authorList>
    </citation>
    <scope>NUCLEOTIDE SEQUENCE [LARGE SCALE GENOMIC DNA]</scope>
    <source>
        <strain evidence="4 5">KCTC 39840</strain>
    </source>
</reference>
<evidence type="ECO:0000256" key="2">
    <source>
        <dbReference type="RuleBase" id="RU000363"/>
    </source>
</evidence>
<dbReference type="PANTHER" id="PTHR42760:SF123">
    <property type="entry name" value="OXIDOREDUCTASE"/>
    <property type="match status" value="1"/>
</dbReference>
<dbReference type="EMBL" id="JAWSTH010000003">
    <property type="protein sequence ID" value="MDW5593235.1"/>
    <property type="molecule type" value="Genomic_DNA"/>
</dbReference>
<proteinExistence type="inferred from homology"/>
<sequence>MSSPHEGGAPGAGASGASPGAPGADAVAPVVLISGAAGGIGAAAARRFVAGGWRVALSDLPGERLDAVAAELGGVERVAADGGRAPDGGASGGRAPDGGASGDRVVVAAGDLRTKAACDEIVAAAVAATGRLDCLVSAAGVWTEGPAEETREEEWERVLDVNLKGLFFLAAAAIPHLARASSGESWSLSDQKSPVLAAGEGAVGAAQEGAEGAAGARAAGGSIVNLSSDAGIQGNNGAAVYCASKGGVSNLTRALALELAPRGIRVNAVCPGDVETPMLAHQADAYGGGDPDGYRRALLDAYPQREAARFTRPEEVAELIWYLAQPAAAPITGANMSIDFGLSAGV</sequence>
<evidence type="ECO:0000313" key="4">
    <source>
        <dbReference type="EMBL" id="MDW5593235.1"/>
    </source>
</evidence>
<comment type="similarity">
    <text evidence="1 2">Belongs to the short-chain dehydrogenases/reductases (SDR) family.</text>
</comment>
<dbReference type="Gene3D" id="3.40.50.720">
    <property type="entry name" value="NAD(P)-binding Rossmann-like Domain"/>
    <property type="match status" value="1"/>
</dbReference>
<evidence type="ECO:0000313" key="5">
    <source>
        <dbReference type="Proteomes" id="UP001284601"/>
    </source>
</evidence>
<gene>
    <name evidence="4" type="ORF">R7226_02725</name>
</gene>
<dbReference type="GO" id="GO:0016491">
    <property type="term" value="F:oxidoreductase activity"/>
    <property type="evidence" value="ECO:0007669"/>
    <property type="project" value="UniProtKB-KW"/>
</dbReference>
<organism evidence="4 5">
    <name type="scientific">Conexibacter stalactiti</name>
    <dbReference type="NCBI Taxonomy" id="1940611"/>
    <lineage>
        <taxon>Bacteria</taxon>
        <taxon>Bacillati</taxon>
        <taxon>Actinomycetota</taxon>
        <taxon>Thermoleophilia</taxon>
        <taxon>Solirubrobacterales</taxon>
        <taxon>Conexibacteraceae</taxon>
        <taxon>Conexibacter</taxon>
    </lineage>
</organism>
<accession>A0ABU4HJ00</accession>
<dbReference type="Proteomes" id="UP001284601">
    <property type="component" value="Unassembled WGS sequence"/>
</dbReference>
<feature type="compositionally biased region" description="Gly residues" evidence="3">
    <location>
        <begin position="85"/>
        <end position="101"/>
    </location>
</feature>
<dbReference type="EC" id="1.-.-.-" evidence="4"/>
<feature type="region of interest" description="Disordered" evidence="3">
    <location>
        <begin position="1"/>
        <end position="21"/>
    </location>
</feature>
<dbReference type="InterPro" id="IPR020904">
    <property type="entry name" value="Sc_DH/Rdtase_CS"/>
</dbReference>
<dbReference type="PANTHER" id="PTHR42760">
    <property type="entry name" value="SHORT-CHAIN DEHYDROGENASES/REDUCTASES FAMILY MEMBER"/>
    <property type="match status" value="1"/>
</dbReference>
<dbReference type="Pfam" id="PF13561">
    <property type="entry name" value="adh_short_C2"/>
    <property type="match status" value="1"/>
</dbReference>
<comment type="caution">
    <text evidence="4">The sequence shown here is derived from an EMBL/GenBank/DDBJ whole genome shotgun (WGS) entry which is preliminary data.</text>
</comment>
<keyword evidence="5" id="KW-1185">Reference proteome</keyword>
<dbReference type="PROSITE" id="PS00061">
    <property type="entry name" value="ADH_SHORT"/>
    <property type="match status" value="1"/>
</dbReference>
<name>A0ABU4HJ00_9ACTN</name>
<dbReference type="Pfam" id="PF00106">
    <property type="entry name" value="adh_short"/>
    <property type="match status" value="2"/>
</dbReference>
<dbReference type="RefSeq" id="WP_318595497.1">
    <property type="nucleotide sequence ID" value="NZ_JAWSTH010000003.1"/>
</dbReference>
<protein>
    <submittedName>
        <fullName evidence="4">SDR family oxidoreductase</fullName>
        <ecNumber evidence="4">1.-.-.-</ecNumber>
    </submittedName>
</protein>